<keyword evidence="4" id="KW-1185">Reference proteome</keyword>
<keyword evidence="2" id="KW-0812">Transmembrane</keyword>
<gene>
    <name evidence="3" type="ORF">SAMN05661093_03443</name>
</gene>
<feature type="region of interest" description="Disordered" evidence="1">
    <location>
        <begin position="164"/>
        <end position="207"/>
    </location>
</feature>
<keyword evidence="2" id="KW-1133">Transmembrane helix</keyword>
<accession>A0A1W2DKG1</accession>
<evidence type="ECO:0000256" key="1">
    <source>
        <dbReference type="SAM" id="MobiDB-lite"/>
    </source>
</evidence>
<sequence>MTDNRDEGVEPSGEQGQPQPPAEPKRGAMRYQDAESTTPRPPTLAEQRAMRRALEEQQQHEQVVVAEAERKSLRRRRVMIGAGVTVGIVATVAVWYAAATPDEVNAYCVDDSSTLATDENVCSDDYVRSHGGYHSGGFWFIPIGNGQYRSYHYNYGGTVTGTGPGRRVTGGSTAAPGSGTTVKSGTSGKTVQRGGFGVSGGGKSGGS</sequence>
<reference evidence="3 4" key="1">
    <citation type="submission" date="2017-04" db="EMBL/GenBank/DDBJ databases">
        <authorList>
            <person name="Afonso C.L."/>
            <person name="Miller P.J."/>
            <person name="Scott M.A."/>
            <person name="Spackman E."/>
            <person name="Goraichik I."/>
            <person name="Dimitrov K.M."/>
            <person name="Suarez D.L."/>
            <person name="Swayne D.E."/>
        </authorList>
    </citation>
    <scope>NUCLEOTIDE SEQUENCE [LARGE SCALE GENOMIC DNA]</scope>
    <source>
        <strain evidence="3 4">DSM 43828</strain>
    </source>
</reference>
<dbReference type="Proteomes" id="UP000192674">
    <property type="component" value="Unassembled WGS sequence"/>
</dbReference>
<feature type="transmembrane region" description="Helical" evidence="2">
    <location>
        <begin position="78"/>
        <end position="98"/>
    </location>
</feature>
<evidence type="ECO:0000313" key="3">
    <source>
        <dbReference type="EMBL" id="SMC97508.1"/>
    </source>
</evidence>
<organism evidence="3 4">
    <name type="scientific">Kibdelosporangium aridum</name>
    <dbReference type="NCBI Taxonomy" id="2030"/>
    <lineage>
        <taxon>Bacteria</taxon>
        <taxon>Bacillati</taxon>
        <taxon>Actinomycetota</taxon>
        <taxon>Actinomycetes</taxon>
        <taxon>Pseudonocardiales</taxon>
        <taxon>Pseudonocardiaceae</taxon>
        <taxon>Kibdelosporangium</taxon>
    </lineage>
</organism>
<proteinExistence type="predicted"/>
<protein>
    <recommendedName>
        <fullName evidence="5">Tat pathway signal protein</fullName>
    </recommendedName>
</protein>
<feature type="region of interest" description="Disordered" evidence="1">
    <location>
        <begin position="1"/>
        <end position="46"/>
    </location>
</feature>
<keyword evidence="2" id="KW-0472">Membrane</keyword>
<evidence type="ECO:0008006" key="5">
    <source>
        <dbReference type="Google" id="ProtNLM"/>
    </source>
</evidence>
<dbReference type="EMBL" id="FWXV01000002">
    <property type="protein sequence ID" value="SMC97508.1"/>
    <property type="molecule type" value="Genomic_DNA"/>
</dbReference>
<evidence type="ECO:0000256" key="2">
    <source>
        <dbReference type="SAM" id="Phobius"/>
    </source>
</evidence>
<dbReference type="AlphaFoldDB" id="A0A1W2DKG1"/>
<name>A0A1W2DKG1_KIBAR</name>
<feature type="compositionally biased region" description="Gly residues" evidence="1">
    <location>
        <begin position="194"/>
        <end position="207"/>
    </location>
</feature>
<feature type="compositionally biased region" description="Low complexity" evidence="1">
    <location>
        <begin position="165"/>
        <end position="191"/>
    </location>
</feature>
<dbReference type="RefSeq" id="WP_235038653.1">
    <property type="nucleotide sequence ID" value="NZ_FWXV01000002.1"/>
</dbReference>
<evidence type="ECO:0000313" key="4">
    <source>
        <dbReference type="Proteomes" id="UP000192674"/>
    </source>
</evidence>